<feature type="transmembrane region" description="Helical" evidence="1">
    <location>
        <begin position="43"/>
        <end position="60"/>
    </location>
</feature>
<comment type="caution">
    <text evidence="2">The sequence shown here is derived from an EMBL/GenBank/DDBJ whole genome shotgun (WGS) entry which is preliminary data.</text>
</comment>
<sequence length="319" mass="36146">MGNRVQDEMNKIEIPAELHERSKRGVLQAKSEMRRSRPVIKRVGALAASVLILAGSYGLYQSFFQNKVEEAGQDQGNQIVQTEEGVYIPEIKLPEGGGASMDMIGLIVYKGGIYIQTDTRVVPEHAKALVGEKLGKTKGSIDEWSSQDEYAVEFASSIGEIDVFKVKGYDSDFRIMAYDDRNGEPYAEFFERLHGITVQSGADIFGKVQLVGNVVDAKYRTFSEWDNSIDNYHPIESKDIVETFVEELNSTVPYTYEHVEETLGDFRNNEEYREVSLTLKDGTVVSLALIKEGYIRYGFLGVYFKMDDDVFREMWNEIE</sequence>
<protein>
    <submittedName>
        <fullName evidence="2">Uncharacterized protein</fullName>
    </submittedName>
</protein>
<organism evidence="2 3">
    <name type="scientific">Bacillus carboniphilus</name>
    <dbReference type="NCBI Taxonomy" id="86663"/>
    <lineage>
        <taxon>Bacteria</taxon>
        <taxon>Bacillati</taxon>
        <taxon>Bacillota</taxon>
        <taxon>Bacilli</taxon>
        <taxon>Bacillales</taxon>
        <taxon>Bacillaceae</taxon>
        <taxon>Bacillus</taxon>
    </lineage>
</organism>
<evidence type="ECO:0000256" key="1">
    <source>
        <dbReference type="SAM" id="Phobius"/>
    </source>
</evidence>
<keyword evidence="1" id="KW-1133">Transmembrane helix</keyword>
<reference evidence="3" key="1">
    <citation type="journal article" date="2019" name="Int. J. Syst. Evol. Microbiol.">
        <title>The Global Catalogue of Microorganisms (GCM) 10K type strain sequencing project: providing services to taxonomists for standard genome sequencing and annotation.</title>
        <authorList>
            <consortium name="The Broad Institute Genomics Platform"/>
            <consortium name="The Broad Institute Genome Sequencing Center for Infectious Disease"/>
            <person name="Wu L."/>
            <person name="Ma J."/>
        </authorList>
    </citation>
    <scope>NUCLEOTIDE SEQUENCE [LARGE SCALE GENOMIC DNA]</scope>
    <source>
        <strain evidence="3">JCM 9731</strain>
    </source>
</reference>
<proteinExistence type="predicted"/>
<gene>
    <name evidence="2" type="ORF">GCM10008967_38180</name>
</gene>
<keyword evidence="1" id="KW-0472">Membrane</keyword>
<dbReference type="EMBL" id="BAAADJ010000062">
    <property type="protein sequence ID" value="GAA0344111.1"/>
    <property type="molecule type" value="Genomic_DNA"/>
</dbReference>
<evidence type="ECO:0000313" key="2">
    <source>
        <dbReference type="EMBL" id="GAA0344111.1"/>
    </source>
</evidence>
<dbReference type="RefSeq" id="WP_343802791.1">
    <property type="nucleotide sequence ID" value="NZ_BAAADJ010000062.1"/>
</dbReference>
<keyword evidence="3" id="KW-1185">Reference proteome</keyword>
<keyword evidence="1" id="KW-0812">Transmembrane</keyword>
<evidence type="ECO:0000313" key="3">
    <source>
        <dbReference type="Proteomes" id="UP001500782"/>
    </source>
</evidence>
<dbReference type="Proteomes" id="UP001500782">
    <property type="component" value="Unassembled WGS sequence"/>
</dbReference>
<accession>A0ABP3GG46</accession>
<name>A0ABP3GG46_9BACI</name>